<evidence type="ECO:0000313" key="1">
    <source>
        <dbReference type="EMBL" id="KKL61587.1"/>
    </source>
</evidence>
<protein>
    <recommendedName>
        <fullName evidence="2">Phage terminase large subunit N-terminal domain-containing protein</fullName>
    </recommendedName>
</protein>
<evidence type="ECO:0008006" key="2">
    <source>
        <dbReference type="Google" id="ProtNLM"/>
    </source>
</evidence>
<dbReference type="EMBL" id="LAZR01028775">
    <property type="protein sequence ID" value="KKL61587.1"/>
    <property type="molecule type" value="Genomic_DNA"/>
</dbReference>
<gene>
    <name evidence="1" type="ORF">LCGC14_2193820</name>
</gene>
<accession>A0A0F9GEH4</accession>
<reference evidence="1" key="1">
    <citation type="journal article" date="2015" name="Nature">
        <title>Complex archaea that bridge the gap between prokaryotes and eukaryotes.</title>
        <authorList>
            <person name="Spang A."/>
            <person name="Saw J.H."/>
            <person name="Jorgensen S.L."/>
            <person name="Zaremba-Niedzwiedzka K."/>
            <person name="Martijn J."/>
            <person name="Lind A.E."/>
            <person name="van Eijk R."/>
            <person name="Schleper C."/>
            <person name="Guy L."/>
            <person name="Ettema T.J."/>
        </authorList>
    </citation>
    <scope>NUCLEOTIDE SEQUENCE</scope>
</reference>
<comment type="caution">
    <text evidence="1">The sequence shown here is derived from an EMBL/GenBank/DDBJ whole genome shotgun (WGS) entry which is preliminary data.</text>
</comment>
<sequence length="363" mass="41731">MKVSSPFAHHIPVDIVGNLQWRRRVLNRVLEDPSYADIIWQACSIDPIFYINGFGYTYNPRLVERPRLPFILYPFQVDGILEIIKAIGSHDLLIEKSRDTGASWVCSSAFEWLWHFRRELSFLMVSRAEALVDDRENPKALFWKVDYLLNNLPPWLMPPGYNEKIHRRKLHILNPYTSSVIDGESTQGNVARGDRRTAILLDEFAAVKEGIEVLRSTRDATNSRIFNSTPQGTGNAYYQHRKTGVRRLRFHWSVHPMKNVGLYETDIDGELKVLDAGGYSEDYTPILDGKLRSPWYDNECNRATSKREIAQELDIDYLGSGDQFFSPDVIARAVKEHAMNPTHIGDLSYDLHDGTPIDFKMSD</sequence>
<proteinExistence type="predicted"/>
<dbReference type="Gene3D" id="3.40.50.300">
    <property type="entry name" value="P-loop containing nucleotide triphosphate hydrolases"/>
    <property type="match status" value="1"/>
</dbReference>
<dbReference type="AlphaFoldDB" id="A0A0F9GEH4"/>
<name>A0A0F9GEH4_9ZZZZ</name>
<organism evidence="1">
    <name type="scientific">marine sediment metagenome</name>
    <dbReference type="NCBI Taxonomy" id="412755"/>
    <lineage>
        <taxon>unclassified sequences</taxon>
        <taxon>metagenomes</taxon>
        <taxon>ecological metagenomes</taxon>
    </lineage>
</organism>
<dbReference type="InterPro" id="IPR027417">
    <property type="entry name" value="P-loop_NTPase"/>
</dbReference>